<sequence length="194" mass="21841">MTEINIDRLAELVREILVEIGEDPDRDGLRETPKRVAKALQEMTASTRLASFTEGKMFPTATGSGDQVVSVNHIPFYSMCEHHMLPFFGHVHVGYLPQGGQIIGLSKIPRLVNYVSRKLNVQENITREVAEILMEVTQAKGVAVVVDARHMCVEMRGVQKLNSITRTTFFLGEFSQNDSLRKEFLQSLPKVGQW</sequence>
<protein>
    <recommendedName>
        <fullName evidence="5">GTP cyclohydrolase 1</fullName>
        <ecNumber evidence="5">3.5.4.16</ecNumber>
    </recommendedName>
    <alternativeName>
        <fullName evidence="5">GTP cyclohydrolase I</fullName>
        <shortName evidence="5">GTP-CH-I</shortName>
    </alternativeName>
</protein>
<keyword evidence="5" id="KW-0479">Metal-binding</keyword>
<dbReference type="PANTHER" id="PTHR11109:SF7">
    <property type="entry name" value="GTP CYCLOHYDROLASE 1"/>
    <property type="match status" value="1"/>
</dbReference>
<evidence type="ECO:0000256" key="5">
    <source>
        <dbReference type="HAMAP-Rule" id="MF_00223"/>
    </source>
</evidence>
<dbReference type="RefSeq" id="WP_006307939.1">
    <property type="nucleotide sequence ID" value="NZ_JH601133.1"/>
</dbReference>
<dbReference type="HOGENOM" id="CLU_049768_3_3_9"/>
<evidence type="ECO:0000259" key="6">
    <source>
        <dbReference type="Pfam" id="PF01227"/>
    </source>
</evidence>
<feature type="binding site" evidence="5">
    <location>
        <position position="152"/>
    </location>
    <ligand>
        <name>Zn(2+)</name>
        <dbReference type="ChEBI" id="CHEBI:29105"/>
    </ligand>
</feature>
<dbReference type="Gene3D" id="1.10.286.10">
    <property type="match status" value="1"/>
</dbReference>
<dbReference type="PATRIC" id="fig|883113.3.peg.75"/>
<evidence type="ECO:0000256" key="1">
    <source>
        <dbReference type="ARBA" id="ARBA00001052"/>
    </source>
</evidence>
<keyword evidence="5" id="KW-0547">Nucleotide-binding</keyword>
<name>H3NGT5_9LACT</name>
<dbReference type="UniPathway" id="UPA00848">
    <property type="reaction ID" value="UER00151"/>
</dbReference>
<evidence type="ECO:0000256" key="3">
    <source>
        <dbReference type="ARBA" id="ARBA00022563"/>
    </source>
</evidence>
<dbReference type="InterPro" id="IPR043133">
    <property type="entry name" value="GTP-CH-I_C/QueF"/>
</dbReference>
<evidence type="ECO:0000313" key="8">
    <source>
        <dbReference type="Proteomes" id="UP000006190"/>
    </source>
</evidence>
<dbReference type="Proteomes" id="UP000006190">
    <property type="component" value="Unassembled WGS sequence"/>
</dbReference>
<dbReference type="GO" id="GO:0046654">
    <property type="term" value="P:tetrahydrofolate biosynthetic process"/>
    <property type="evidence" value="ECO:0007669"/>
    <property type="project" value="UniProtKB-UniRule"/>
</dbReference>
<feature type="domain" description="GTP cyclohydrolase I" evidence="6">
    <location>
        <begin position="11"/>
        <end position="187"/>
    </location>
</feature>
<keyword evidence="5" id="KW-0342">GTP-binding</keyword>
<keyword evidence="3 5" id="KW-0554">One-carbon metabolism</keyword>
<evidence type="ECO:0000256" key="2">
    <source>
        <dbReference type="ARBA" id="ARBA00005080"/>
    </source>
</evidence>
<dbReference type="GO" id="GO:0008270">
    <property type="term" value="F:zinc ion binding"/>
    <property type="evidence" value="ECO:0007669"/>
    <property type="project" value="UniProtKB-UniRule"/>
</dbReference>
<proteinExistence type="inferred from homology"/>
<dbReference type="STRING" id="883113.HMPREF9708_00074"/>
<keyword evidence="5" id="KW-0862">Zinc</keyword>
<dbReference type="SUPFAM" id="SSF55620">
    <property type="entry name" value="Tetrahydrobiopterin biosynthesis enzymes-like"/>
    <property type="match status" value="1"/>
</dbReference>
<gene>
    <name evidence="5" type="primary">folE</name>
    <name evidence="7" type="ORF">HMPREF9708_00074</name>
</gene>
<accession>H3NGT5</accession>
<dbReference type="InterPro" id="IPR001474">
    <property type="entry name" value="GTP_CycHdrlase_I"/>
</dbReference>
<comment type="subunit">
    <text evidence="5">Homopolymer.</text>
</comment>
<dbReference type="AlphaFoldDB" id="H3NGT5"/>
<dbReference type="eggNOG" id="COG0302">
    <property type="taxonomic scope" value="Bacteria"/>
</dbReference>
<dbReference type="GO" id="GO:0006729">
    <property type="term" value="P:tetrahydrobiopterin biosynthetic process"/>
    <property type="evidence" value="ECO:0007669"/>
    <property type="project" value="TreeGrafter"/>
</dbReference>
<feature type="binding site" evidence="5">
    <location>
        <position position="80"/>
    </location>
    <ligand>
        <name>Zn(2+)</name>
        <dbReference type="ChEBI" id="CHEBI:29105"/>
    </ligand>
</feature>
<evidence type="ECO:0000256" key="4">
    <source>
        <dbReference type="ARBA" id="ARBA00022801"/>
    </source>
</evidence>
<dbReference type="EMBL" id="AGEG01000001">
    <property type="protein sequence ID" value="EHR38364.1"/>
    <property type="molecule type" value="Genomic_DNA"/>
</dbReference>
<dbReference type="InterPro" id="IPR043134">
    <property type="entry name" value="GTP-CH-I_N"/>
</dbReference>
<feature type="binding site" evidence="5">
    <location>
        <position position="83"/>
    </location>
    <ligand>
        <name>Zn(2+)</name>
        <dbReference type="ChEBI" id="CHEBI:29105"/>
    </ligand>
</feature>
<dbReference type="PANTHER" id="PTHR11109">
    <property type="entry name" value="GTP CYCLOHYDROLASE I"/>
    <property type="match status" value="1"/>
</dbReference>
<dbReference type="NCBIfam" id="TIGR00063">
    <property type="entry name" value="folE"/>
    <property type="match status" value="1"/>
</dbReference>
<dbReference type="InterPro" id="IPR020602">
    <property type="entry name" value="GTP_CycHdrlase_I_dom"/>
</dbReference>
<dbReference type="GO" id="GO:0003934">
    <property type="term" value="F:GTP cyclohydrolase I activity"/>
    <property type="evidence" value="ECO:0007669"/>
    <property type="project" value="UniProtKB-UniRule"/>
</dbReference>
<dbReference type="Gene3D" id="3.30.1130.10">
    <property type="match status" value="1"/>
</dbReference>
<reference evidence="7 8" key="1">
    <citation type="submission" date="2012-01" db="EMBL/GenBank/DDBJ databases">
        <title>The Genome Sequence of Facklamia languida CCUG 37842.</title>
        <authorList>
            <consortium name="The Broad Institute Genome Sequencing Platform"/>
            <person name="Earl A."/>
            <person name="Ward D."/>
            <person name="Feldgarden M."/>
            <person name="Gevers D."/>
            <person name="Huys G."/>
            <person name="Young S.K."/>
            <person name="Zeng Q."/>
            <person name="Gargeya S."/>
            <person name="Fitzgerald M."/>
            <person name="Haas B."/>
            <person name="Abouelleil A."/>
            <person name="Alvarado L."/>
            <person name="Arachchi H.M."/>
            <person name="Berlin A."/>
            <person name="Chapman S.B."/>
            <person name="Gearin G."/>
            <person name="Goldberg J."/>
            <person name="Griggs A."/>
            <person name="Gujja S."/>
            <person name="Hansen M."/>
            <person name="Heiman D."/>
            <person name="Howarth C."/>
            <person name="Larimer J."/>
            <person name="Lui A."/>
            <person name="MacDonald P.J.P."/>
            <person name="McCowen C."/>
            <person name="Montmayeur A."/>
            <person name="Murphy C."/>
            <person name="Neiman D."/>
            <person name="Pearson M."/>
            <person name="Priest M."/>
            <person name="Roberts A."/>
            <person name="Saif S."/>
            <person name="Shea T."/>
            <person name="Sisk P."/>
            <person name="Stolte C."/>
            <person name="Sykes S."/>
            <person name="Wortman J."/>
            <person name="Nusbaum C."/>
            <person name="Birren B."/>
        </authorList>
    </citation>
    <scope>NUCLEOTIDE SEQUENCE [LARGE SCALE GENOMIC DNA]</scope>
    <source>
        <strain evidence="7 8">CCUG 37842</strain>
    </source>
</reference>
<comment type="caution">
    <text evidence="7">The sequence shown here is derived from an EMBL/GenBank/DDBJ whole genome shotgun (WGS) entry which is preliminary data.</text>
</comment>
<dbReference type="GO" id="GO:0005737">
    <property type="term" value="C:cytoplasm"/>
    <property type="evidence" value="ECO:0007669"/>
    <property type="project" value="TreeGrafter"/>
</dbReference>
<dbReference type="NCBIfam" id="NF006826">
    <property type="entry name" value="PRK09347.1-3"/>
    <property type="match status" value="1"/>
</dbReference>
<comment type="similarity">
    <text evidence="5">Belongs to the GTP cyclohydrolase I family.</text>
</comment>
<dbReference type="GO" id="GO:0005525">
    <property type="term" value="F:GTP binding"/>
    <property type="evidence" value="ECO:0007669"/>
    <property type="project" value="UniProtKB-KW"/>
</dbReference>
<keyword evidence="4 5" id="KW-0378">Hydrolase</keyword>
<evidence type="ECO:0000313" key="7">
    <source>
        <dbReference type="EMBL" id="EHR38364.1"/>
    </source>
</evidence>
<dbReference type="EC" id="3.5.4.16" evidence="5"/>
<dbReference type="NCBIfam" id="NF006825">
    <property type="entry name" value="PRK09347.1-2"/>
    <property type="match status" value="1"/>
</dbReference>
<comment type="pathway">
    <text evidence="2 5">Cofactor biosynthesis; 7,8-dihydroneopterin triphosphate biosynthesis; 7,8-dihydroneopterin triphosphate from GTP: step 1/1.</text>
</comment>
<keyword evidence="8" id="KW-1185">Reference proteome</keyword>
<dbReference type="GO" id="GO:0006730">
    <property type="term" value="P:one-carbon metabolic process"/>
    <property type="evidence" value="ECO:0007669"/>
    <property type="project" value="UniProtKB-UniRule"/>
</dbReference>
<dbReference type="OrthoDB" id="9801207at2"/>
<dbReference type="Pfam" id="PF01227">
    <property type="entry name" value="GTP_cyclohydroI"/>
    <property type="match status" value="1"/>
</dbReference>
<organism evidence="7 8">
    <name type="scientific">Facklamia languida CCUG 37842</name>
    <dbReference type="NCBI Taxonomy" id="883113"/>
    <lineage>
        <taxon>Bacteria</taxon>
        <taxon>Bacillati</taxon>
        <taxon>Bacillota</taxon>
        <taxon>Bacilli</taxon>
        <taxon>Lactobacillales</taxon>
        <taxon>Aerococcaceae</taxon>
        <taxon>Facklamia</taxon>
    </lineage>
</organism>
<dbReference type="HAMAP" id="MF_00223">
    <property type="entry name" value="FolE"/>
    <property type="match status" value="1"/>
</dbReference>
<dbReference type="FunFam" id="3.30.1130.10:FF:000001">
    <property type="entry name" value="GTP cyclohydrolase 1"/>
    <property type="match status" value="1"/>
</dbReference>
<comment type="catalytic activity">
    <reaction evidence="1 5">
        <text>GTP + H2O = 7,8-dihydroneopterin 3'-triphosphate + formate + H(+)</text>
        <dbReference type="Rhea" id="RHEA:17473"/>
        <dbReference type="ChEBI" id="CHEBI:15377"/>
        <dbReference type="ChEBI" id="CHEBI:15378"/>
        <dbReference type="ChEBI" id="CHEBI:15740"/>
        <dbReference type="ChEBI" id="CHEBI:37565"/>
        <dbReference type="ChEBI" id="CHEBI:58462"/>
        <dbReference type="EC" id="3.5.4.16"/>
    </reaction>
</comment>